<name>A0A543J6M6_9PSEU</name>
<protein>
    <submittedName>
        <fullName evidence="1">Uncharacterized protein</fullName>
    </submittedName>
</protein>
<keyword evidence="2" id="KW-1185">Reference proteome</keyword>
<organism evidence="1 2">
    <name type="scientific">Saccharothrix saharensis</name>
    <dbReference type="NCBI Taxonomy" id="571190"/>
    <lineage>
        <taxon>Bacteria</taxon>
        <taxon>Bacillati</taxon>
        <taxon>Actinomycetota</taxon>
        <taxon>Actinomycetes</taxon>
        <taxon>Pseudonocardiales</taxon>
        <taxon>Pseudonocardiaceae</taxon>
        <taxon>Saccharothrix</taxon>
    </lineage>
</organism>
<sequence length="157" mass="17888">MSPNPPGTTVSSSRRQPRDLLQEIGRDLVEACPQGWFRIDLRASVAVTTDWMALTVLMPDHSSPPVDPPLSVGRTLRELRELMYVEGRGTWFSLRYTVDPPAEFHVVYNHDFDPKWSPDLTAREWALDLEHFPRDPEHVPGWLRDKLPTDDPAGAGY</sequence>
<dbReference type="AlphaFoldDB" id="A0A543J6M6"/>
<evidence type="ECO:0000313" key="1">
    <source>
        <dbReference type="EMBL" id="TQM78486.1"/>
    </source>
</evidence>
<dbReference type="EMBL" id="VFPP01000001">
    <property type="protein sequence ID" value="TQM78486.1"/>
    <property type="molecule type" value="Genomic_DNA"/>
</dbReference>
<dbReference type="SUPFAM" id="SSF160424">
    <property type="entry name" value="BH3703-like"/>
    <property type="match status" value="1"/>
</dbReference>
<dbReference type="Proteomes" id="UP000316628">
    <property type="component" value="Unassembled WGS sequence"/>
</dbReference>
<accession>A0A543J6M6</accession>
<comment type="caution">
    <text evidence="1">The sequence shown here is derived from an EMBL/GenBank/DDBJ whole genome shotgun (WGS) entry which is preliminary data.</text>
</comment>
<dbReference type="InterPro" id="IPR036170">
    <property type="entry name" value="YezG-like_sf"/>
</dbReference>
<gene>
    <name evidence="1" type="ORF">FHX81_0755</name>
</gene>
<evidence type="ECO:0000313" key="2">
    <source>
        <dbReference type="Proteomes" id="UP000316628"/>
    </source>
</evidence>
<reference evidence="1 2" key="1">
    <citation type="submission" date="2019-06" db="EMBL/GenBank/DDBJ databases">
        <title>Sequencing the genomes of 1000 actinobacteria strains.</title>
        <authorList>
            <person name="Klenk H.-P."/>
        </authorList>
    </citation>
    <scope>NUCLEOTIDE SEQUENCE [LARGE SCALE GENOMIC DNA]</scope>
    <source>
        <strain evidence="1 2">DSM 45456</strain>
    </source>
</reference>
<proteinExistence type="predicted"/>